<proteinExistence type="predicted"/>
<comment type="caution">
    <text evidence="1">The sequence shown here is derived from an EMBL/GenBank/DDBJ whole genome shotgun (WGS) entry which is preliminary data.</text>
</comment>
<evidence type="ECO:0000313" key="2">
    <source>
        <dbReference type="Proteomes" id="UP001529201"/>
    </source>
</evidence>
<gene>
    <name evidence="1" type="primary">asp2</name>
    <name evidence="1" type="ORF">P1N92_08470</name>
</gene>
<dbReference type="EMBL" id="JARGDN010000012">
    <property type="protein sequence ID" value="MDG9734149.1"/>
    <property type="molecule type" value="Genomic_DNA"/>
</dbReference>
<reference evidence="1 2" key="1">
    <citation type="submission" date="2023-02" db="EMBL/GenBank/DDBJ databases">
        <title>Antimicrobial susceptibility testing and tentative epidemiological cut-off values for Lactobacillaceae family species intended for ingestion.</title>
        <authorList>
            <person name="Noehr-Meldgaard K."/>
            <person name="Struve C."/>
            <person name="Ingmer H."/>
            <person name="Koza A."/>
            <person name="Al-Nakeeb K."/>
            <person name="Agersoe Y."/>
        </authorList>
    </citation>
    <scope>NUCLEOTIDE SEQUENCE [LARGE SCALE GENOMIC DNA]</scope>
    <source>
        <strain evidence="1 2">DSM 20193</strain>
    </source>
</reference>
<dbReference type="RefSeq" id="WP_031941294.1">
    <property type="nucleotide sequence ID" value="NZ_CP065993.1"/>
</dbReference>
<evidence type="ECO:0000313" key="1">
    <source>
        <dbReference type="EMBL" id="MDG9734149.1"/>
    </source>
</evidence>
<keyword evidence="2" id="KW-1185">Reference proteome</keyword>
<dbReference type="InterPro" id="IPR022267">
    <property type="entry name" value="Asp2"/>
</dbReference>
<dbReference type="GeneID" id="64344032"/>
<dbReference type="NCBIfam" id="TIGR03712">
    <property type="entry name" value="acc_sec_asp2"/>
    <property type="match status" value="1"/>
</dbReference>
<accession>A0ABT6HF18</accession>
<dbReference type="Pfam" id="PF16929">
    <property type="entry name" value="Asp2"/>
    <property type="match status" value="1"/>
</dbReference>
<dbReference type="Proteomes" id="UP001529201">
    <property type="component" value="Unassembled WGS sequence"/>
</dbReference>
<organism evidence="1 2">
    <name type="scientific">Leuconostoc pseudomesenteroides</name>
    <dbReference type="NCBI Taxonomy" id="33968"/>
    <lineage>
        <taxon>Bacteria</taxon>
        <taxon>Bacillati</taxon>
        <taxon>Bacillota</taxon>
        <taxon>Bacilli</taxon>
        <taxon>Lactobacillales</taxon>
        <taxon>Lactobacillaceae</taxon>
        <taxon>Leuconostoc</taxon>
    </lineage>
</organism>
<name>A0ABT6HF18_LEUPS</name>
<protein>
    <submittedName>
        <fullName evidence="1">Accessory Sec system protein Asp2</fullName>
    </submittedName>
</protein>
<sequence>MKTNKIKVLQIGDHSWGKSIEDFENHIDIRAYWDINSLQSDHGDDFNEFIKNFDAVLILSQEEKLQYELVLSSVEKYSVLYDEKIVDESPDIRKIFENHLAYAINMSDERKILYELTKYFFSGQYGEKFKVDSIKVNPNFSGEVKYIGHVGVDLIGNFGKDFQPIISWRYNGILGENYNQELWLEYAADEKVRVILLVHLINAGSSDIVRSWQTENFSDNNPLIIENYDENQYYLAMTLKAKGEGSLRVGNLHNRRSRQKFGTFTLGGSRYVDDSNQEIMTYFNPGNYQPPLNVYFSGYRTAEGFEGYGMMKSLGHPFLLVTDPRLEGGAFYIGSSQLENSIVSIINNTLRNLGFKSRELIMSGLSMGTFGALYYSGNFRPKAVIVGKPLVNLGTMALNEKLKRPGGFGTSLDLLIANEKGSTLESARLLNLKFWQKFGQGNFDETLFAIAYMINDDYDETAYPDLLEKLSHSQSRIISKGIPGRHNDASSTINQWFITQYRRIMIDEF</sequence>